<gene>
    <name evidence="4" type="ORF">HJO_01655</name>
</gene>
<dbReference type="PANTHER" id="PTHR13891">
    <property type="entry name" value="CYTOCHROME C OXIDASE ASSEMBLY FACTOR 7"/>
    <property type="match status" value="1"/>
</dbReference>
<dbReference type="AlphaFoldDB" id="A0A059FTP7"/>
<dbReference type="PATRIC" id="fig|1280950.3.peg.341"/>
<proteinExistence type="inferred from homology"/>
<evidence type="ECO:0000256" key="2">
    <source>
        <dbReference type="ARBA" id="ARBA00022737"/>
    </source>
</evidence>
<dbReference type="RefSeq" id="WP_051617969.1">
    <property type="nucleotide sequence ID" value="NZ_ARYK01000001.1"/>
</dbReference>
<dbReference type="InterPro" id="IPR011990">
    <property type="entry name" value="TPR-like_helical_dom_sf"/>
</dbReference>
<keyword evidence="2" id="KW-0677">Repeat</keyword>
<organism evidence="4 5">
    <name type="scientific">Hyphomonas johnsonii MHS-2</name>
    <dbReference type="NCBI Taxonomy" id="1280950"/>
    <lineage>
        <taxon>Bacteria</taxon>
        <taxon>Pseudomonadati</taxon>
        <taxon>Pseudomonadota</taxon>
        <taxon>Alphaproteobacteria</taxon>
        <taxon>Hyphomonadales</taxon>
        <taxon>Hyphomonadaceae</taxon>
        <taxon>Hyphomonas</taxon>
    </lineage>
</organism>
<dbReference type="SMART" id="SM00671">
    <property type="entry name" value="SEL1"/>
    <property type="match status" value="3"/>
</dbReference>
<keyword evidence="3" id="KW-0732">Signal</keyword>
<dbReference type="Proteomes" id="UP000025171">
    <property type="component" value="Unassembled WGS sequence"/>
</dbReference>
<comment type="similarity">
    <text evidence="1">Belongs to the hcp beta-lactamase family.</text>
</comment>
<dbReference type="InterPro" id="IPR006597">
    <property type="entry name" value="Sel1-like"/>
</dbReference>
<feature type="signal peptide" evidence="3">
    <location>
        <begin position="1"/>
        <end position="26"/>
    </location>
</feature>
<dbReference type="eggNOG" id="COG0790">
    <property type="taxonomic scope" value="Bacteria"/>
</dbReference>
<sequence length="630" mass="68687">MYLFRVRSLVLALVCMALAPVPLAFAKSTDETVDADTQACMQANDNVACEAVYDYLREKIDDAKGKAGQALLPELRRVAETGCAAGNGWLCNTIGYAHGQGEDGWAQDRAQSLDYYLKACETGYGIGCGNAGVAFELGRAVAEDQAEAERLYRKGCGFGSMGSCQYLASWLLDDRVYAEPAATETIAEMKANCADMALNGPSCVALGVAYFRGSAGVSANENEAGRYWSKACREIRYAPACYYVGLKVLRDDTIEDKTAPIIIAGVQSVMAACRFGLTEACEYAAPALVESAFNYQQSMTDARYQICVQKPNLEDCAFAGNAYATATFLSRDSPTGVYRDFGKAALAWLTACRTFDSHCVDAADMHLKKLDFALPAPNLAIGILETACGKGNQEACARHDSLVDETGGVNGSYIDPMVSDDERFILAKFDIEAGNVDRGRETLQSLASLGHTDAQLELALLYEAGLSVAPLVDGRSTYIPLFDRDEMKWELFERVAAKGVPDAAMRVAVHAYEENDHEGGDSYENAIARALSLGAEGSEEFYRAVIAQDKARMDARHEALVALNRRNVEARDKMDRETVQRAWDQYAQRQKEAEERAGGRVCGTVYGQGNSTYRTCMTRDHAAKYYRGNF</sequence>
<name>A0A059FTP7_9PROT</name>
<comment type="caution">
    <text evidence="4">The sequence shown here is derived from an EMBL/GenBank/DDBJ whole genome shotgun (WGS) entry which is preliminary data.</text>
</comment>
<evidence type="ECO:0000256" key="1">
    <source>
        <dbReference type="ARBA" id="ARBA00008486"/>
    </source>
</evidence>
<evidence type="ECO:0000256" key="3">
    <source>
        <dbReference type="SAM" id="SignalP"/>
    </source>
</evidence>
<reference evidence="4 5" key="1">
    <citation type="journal article" date="2014" name="Antonie Van Leeuwenhoek">
        <title>Hyphomonas beringensis sp. nov. and Hyphomonas chukchiensis sp. nov., isolated from surface seawater of the Bering Sea and Chukchi Sea.</title>
        <authorList>
            <person name="Li C."/>
            <person name="Lai Q."/>
            <person name="Li G."/>
            <person name="Dong C."/>
            <person name="Wang J."/>
            <person name="Liao Y."/>
            <person name="Shao Z."/>
        </authorList>
    </citation>
    <scope>NUCLEOTIDE SEQUENCE [LARGE SCALE GENOMIC DNA]</scope>
    <source>
        <strain evidence="4 5">MHS-2</strain>
    </source>
</reference>
<keyword evidence="5" id="KW-1185">Reference proteome</keyword>
<dbReference type="SUPFAM" id="SSF81901">
    <property type="entry name" value="HCP-like"/>
    <property type="match status" value="1"/>
</dbReference>
<protein>
    <submittedName>
        <fullName evidence="4">Sel1 domain-containing protein</fullName>
    </submittedName>
</protein>
<dbReference type="STRING" id="1280950.HJO_01655"/>
<dbReference type="InterPro" id="IPR040239">
    <property type="entry name" value="HcpB-like"/>
</dbReference>
<dbReference type="PANTHER" id="PTHR13891:SF1">
    <property type="entry name" value="CYTOCHROME C OXIDASE ASSEMBLY FACTOR 7"/>
    <property type="match status" value="1"/>
</dbReference>
<evidence type="ECO:0000313" key="4">
    <source>
        <dbReference type="EMBL" id="KCZ94040.1"/>
    </source>
</evidence>
<dbReference type="OrthoDB" id="7614207at2"/>
<dbReference type="Pfam" id="PF08238">
    <property type="entry name" value="Sel1"/>
    <property type="match status" value="4"/>
</dbReference>
<dbReference type="Gene3D" id="1.25.40.10">
    <property type="entry name" value="Tetratricopeptide repeat domain"/>
    <property type="match status" value="3"/>
</dbReference>
<feature type="chain" id="PRO_5039954149" evidence="3">
    <location>
        <begin position="27"/>
        <end position="630"/>
    </location>
</feature>
<accession>A0A059FTP7</accession>
<evidence type="ECO:0000313" key="5">
    <source>
        <dbReference type="Proteomes" id="UP000025171"/>
    </source>
</evidence>
<dbReference type="EMBL" id="ARYK01000001">
    <property type="protein sequence ID" value="KCZ94040.1"/>
    <property type="molecule type" value="Genomic_DNA"/>
</dbReference>